<sequence>MTRLTLYPIEHAELTSDSLDMATASMFLWTNTLAVPGIISIVSSTKMIVDRLKKWTLGAVTPFLLNSTNKNVCMDRLGGNGCLFLLGNIIDLWGDNGGDQMELVNLISSFLQYIKKYFSDKQTTLFPNRHPVFKWSNAKWGNTLSFSVFERVIKQMEYIWSRPFMDQLFYDIIHFDFNTVDTPKRSLFSIKLGKRIVQEKASSGGKMALFSMEIESVFSMYSSLISTFKSQSNVILYRIAFTKDLVSQLWKVMNLFGPKGNMQIYLDASKRSDISKEPLIKSKVKCESNHKSRTLDDSDIFQHHTPFSPDDLVWMSGFLNSFYFSLIQQQTSIPTELPLAAVSFKSARRLLLQIYDLDLHHPFCPPNHWLLISGMSNRMKSLVSSVFTKEESSGSLFLSNLSQGDPVPLRILQLMPHTVPFNVRLKAFRDWIALDRSSTKKTQSTLITVRRHGVLLDGYQQLSSLSASAWKGDIRVSFMNEIGMDRVGVNQGRPLKDFVTMLISEVFRPNHGLFAATEQNSFYPNPYSSVYGKNHIQLFEFIGKVIGKSLYEGILLD</sequence>
<gene>
    <name evidence="7" type="primary">UBE3B_2</name>
    <name evidence="7" type="ORF">CU098_009465</name>
</gene>
<dbReference type="GO" id="GO:0006511">
    <property type="term" value="P:ubiquitin-dependent protein catabolic process"/>
    <property type="evidence" value="ECO:0007669"/>
    <property type="project" value="TreeGrafter"/>
</dbReference>
<dbReference type="Pfam" id="PF00632">
    <property type="entry name" value="HECT"/>
    <property type="match status" value="1"/>
</dbReference>
<proteinExistence type="predicted"/>
<dbReference type="GO" id="GO:0000209">
    <property type="term" value="P:protein polyubiquitination"/>
    <property type="evidence" value="ECO:0007669"/>
    <property type="project" value="InterPro"/>
</dbReference>
<comment type="caution">
    <text evidence="7">The sequence shown here is derived from an EMBL/GenBank/DDBJ whole genome shotgun (WGS) entry which is preliminary data.</text>
</comment>
<keyword evidence="8" id="KW-1185">Reference proteome</keyword>
<keyword evidence="3" id="KW-0808">Transferase</keyword>
<dbReference type="PROSITE" id="PS50237">
    <property type="entry name" value="HECT"/>
    <property type="match status" value="1"/>
</dbReference>
<reference evidence="7 8" key="1">
    <citation type="journal article" date="2018" name="G3 (Bethesda)">
        <title>Phylogenetic and Phylogenomic Definition of Rhizopus Species.</title>
        <authorList>
            <person name="Gryganskyi A.P."/>
            <person name="Golan J."/>
            <person name="Dolatabadi S."/>
            <person name="Mondo S."/>
            <person name="Robb S."/>
            <person name="Idnurm A."/>
            <person name="Muszewska A."/>
            <person name="Steczkiewicz K."/>
            <person name="Masonjones S."/>
            <person name="Liao H.L."/>
            <person name="Gajdeczka M.T."/>
            <person name="Anike F."/>
            <person name="Vuek A."/>
            <person name="Anishchenko I.M."/>
            <person name="Voigt K."/>
            <person name="de Hoog G.S."/>
            <person name="Smith M.E."/>
            <person name="Heitman J."/>
            <person name="Vilgalys R."/>
            <person name="Stajich J.E."/>
        </authorList>
    </citation>
    <scope>NUCLEOTIDE SEQUENCE [LARGE SCALE GENOMIC DNA]</scope>
    <source>
        <strain evidence="7 8">LSU 92-RS-03</strain>
    </source>
</reference>
<dbReference type="Gene3D" id="3.90.1750.10">
    <property type="entry name" value="Hect, E3 ligase catalytic domains"/>
    <property type="match status" value="1"/>
</dbReference>
<dbReference type="InterPro" id="IPR000569">
    <property type="entry name" value="HECT_dom"/>
</dbReference>
<dbReference type="InterPro" id="IPR044611">
    <property type="entry name" value="E3A/B/C-like"/>
</dbReference>
<protein>
    <recommendedName>
        <fullName evidence="2">HECT-type E3 ubiquitin transferase</fullName>
        <ecNumber evidence="2">2.3.2.26</ecNumber>
    </recommendedName>
</protein>
<dbReference type="AlphaFoldDB" id="A0A367JY55"/>
<dbReference type="PANTHER" id="PTHR45700">
    <property type="entry name" value="UBIQUITIN-PROTEIN LIGASE E3C"/>
    <property type="match status" value="1"/>
</dbReference>
<accession>A0A367JY55</accession>
<dbReference type="GO" id="GO:0061630">
    <property type="term" value="F:ubiquitin protein ligase activity"/>
    <property type="evidence" value="ECO:0007669"/>
    <property type="project" value="UniProtKB-EC"/>
</dbReference>
<dbReference type="SUPFAM" id="SSF56204">
    <property type="entry name" value="Hect, E3 ligase catalytic domain"/>
    <property type="match status" value="1"/>
</dbReference>
<feature type="domain" description="HECT" evidence="6">
    <location>
        <begin position="466"/>
        <end position="557"/>
    </location>
</feature>
<evidence type="ECO:0000256" key="2">
    <source>
        <dbReference type="ARBA" id="ARBA00012485"/>
    </source>
</evidence>
<dbReference type="PANTHER" id="PTHR45700:SF3">
    <property type="entry name" value="UBIQUITIN-PROTEIN LIGASE E3B"/>
    <property type="match status" value="1"/>
</dbReference>
<dbReference type="GO" id="GO:0016874">
    <property type="term" value="F:ligase activity"/>
    <property type="evidence" value="ECO:0007669"/>
    <property type="project" value="UniProtKB-KW"/>
</dbReference>
<dbReference type="InterPro" id="IPR035983">
    <property type="entry name" value="Hect_E3_ubiquitin_ligase"/>
</dbReference>
<keyword evidence="7" id="KW-0436">Ligase</keyword>
<name>A0A367JY55_RHIST</name>
<dbReference type="OrthoDB" id="423283at2759"/>
<dbReference type="EMBL" id="PJQM01002509">
    <property type="protein sequence ID" value="RCH94825.1"/>
    <property type="molecule type" value="Genomic_DNA"/>
</dbReference>
<evidence type="ECO:0000256" key="1">
    <source>
        <dbReference type="ARBA" id="ARBA00000885"/>
    </source>
</evidence>
<dbReference type="EC" id="2.3.2.26" evidence="2"/>
<dbReference type="STRING" id="4846.A0A367JY55"/>
<feature type="non-terminal residue" evidence="7">
    <location>
        <position position="557"/>
    </location>
</feature>
<organism evidence="7 8">
    <name type="scientific">Rhizopus stolonifer</name>
    <name type="common">Rhizopus nigricans</name>
    <dbReference type="NCBI Taxonomy" id="4846"/>
    <lineage>
        <taxon>Eukaryota</taxon>
        <taxon>Fungi</taxon>
        <taxon>Fungi incertae sedis</taxon>
        <taxon>Mucoromycota</taxon>
        <taxon>Mucoromycotina</taxon>
        <taxon>Mucoromycetes</taxon>
        <taxon>Mucorales</taxon>
        <taxon>Mucorineae</taxon>
        <taxon>Rhizopodaceae</taxon>
        <taxon>Rhizopus</taxon>
    </lineage>
</organism>
<evidence type="ECO:0000313" key="8">
    <source>
        <dbReference type="Proteomes" id="UP000253551"/>
    </source>
</evidence>
<evidence type="ECO:0000259" key="6">
    <source>
        <dbReference type="PROSITE" id="PS50237"/>
    </source>
</evidence>
<evidence type="ECO:0000313" key="7">
    <source>
        <dbReference type="EMBL" id="RCH94825.1"/>
    </source>
</evidence>
<keyword evidence="4 5" id="KW-0833">Ubl conjugation pathway</keyword>
<dbReference type="Proteomes" id="UP000253551">
    <property type="component" value="Unassembled WGS sequence"/>
</dbReference>
<comment type="caution">
    <text evidence="5">Lacks conserved residue(s) required for the propagation of feature annotation.</text>
</comment>
<evidence type="ECO:0000256" key="3">
    <source>
        <dbReference type="ARBA" id="ARBA00022679"/>
    </source>
</evidence>
<comment type="catalytic activity">
    <reaction evidence="1">
        <text>S-ubiquitinyl-[E2 ubiquitin-conjugating enzyme]-L-cysteine + [acceptor protein]-L-lysine = [E2 ubiquitin-conjugating enzyme]-L-cysteine + N(6)-ubiquitinyl-[acceptor protein]-L-lysine.</text>
        <dbReference type="EC" id="2.3.2.26"/>
    </reaction>
</comment>
<evidence type="ECO:0000256" key="4">
    <source>
        <dbReference type="ARBA" id="ARBA00022786"/>
    </source>
</evidence>
<evidence type="ECO:0000256" key="5">
    <source>
        <dbReference type="PROSITE-ProRule" id="PRU00104"/>
    </source>
</evidence>